<sequence length="89" mass="10299">MRNSLEELLQAAATEAGIYSNHLRRHLQALRQAPELAKALQQVVTSWEPVELDSLQIYKLHSMGLVEQQGNRVVPRCHLYREYFSRVLV</sequence>
<accession>F4XT30</accession>
<dbReference type="EMBL" id="GL890927">
    <property type="protein sequence ID" value="EGJ32205.1"/>
    <property type="molecule type" value="Genomic_DNA"/>
</dbReference>
<dbReference type="OrthoDB" id="583783at2"/>
<reference evidence="2" key="1">
    <citation type="journal article" date="2011" name="Proc. Natl. Acad. Sci. U.S.A.">
        <title>Genomic insights into the physiology and ecology of the marine filamentous cyanobacterium Lyngbya majuscula.</title>
        <authorList>
            <person name="Jones A.C."/>
            <person name="Monroe E.A."/>
            <person name="Podell S."/>
            <person name="Hess W.R."/>
            <person name="Klages S."/>
            <person name="Esquenazi E."/>
            <person name="Niessen S."/>
            <person name="Hoover H."/>
            <person name="Rothmann M."/>
            <person name="Lasken R.S."/>
            <person name="Yates J.R.III."/>
            <person name="Reinhardt R."/>
            <person name="Kube M."/>
            <person name="Burkart M.D."/>
            <person name="Allen E.E."/>
            <person name="Dorrestein P.C."/>
            <person name="Gerwick W.H."/>
            <person name="Gerwick L."/>
        </authorList>
    </citation>
    <scope>NUCLEOTIDE SEQUENCE [LARGE SCALE GENOMIC DNA]</scope>
    <source>
        <strain evidence="2">3L</strain>
    </source>
</reference>
<protein>
    <submittedName>
        <fullName evidence="1">Uncharacterized protein</fullName>
    </submittedName>
</protein>
<evidence type="ECO:0000313" key="2">
    <source>
        <dbReference type="Proteomes" id="UP000003959"/>
    </source>
</evidence>
<dbReference type="eggNOG" id="COG1672">
    <property type="taxonomic scope" value="Bacteria"/>
</dbReference>
<organism evidence="1 2">
    <name type="scientific">Moorena producens 3L</name>
    <dbReference type="NCBI Taxonomy" id="489825"/>
    <lineage>
        <taxon>Bacteria</taxon>
        <taxon>Bacillati</taxon>
        <taxon>Cyanobacteriota</taxon>
        <taxon>Cyanophyceae</taxon>
        <taxon>Coleofasciculales</taxon>
        <taxon>Coleofasciculaceae</taxon>
        <taxon>Moorena</taxon>
    </lineage>
</organism>
<dbReference type="Proteomes" id="UP000003959">
    <property type="component" value="Unassembled WGS sequence"/>
</dbReference>
<dbReference type="RefSeq" id="WP_008185202.1">
    <property type="nucleotide sequence ID" value="NZ_GL890927.1"/>
</dbReference>
<dbReference type="AlphaFoldDB" id="F4XT30"/>
<dbReference type="HOGENOM" id="CLU_2506966_0_0_3"/>
<evidence type="ECO:0000313" key="1">
    <source>
        <dbReference type="EMBL" id="EGJ32205.1"/>
    </source>
</evidence>
<keyword evidence="2" id="KW-1185">Reference proteome</keyword>
<gene>
    <name evidence="1" type="ORF">LYNGBM3L_27570</name>
</gene>
<dbReference type="Pfam" id="PF14516">
    <property type="entry name" value="AAA_35"/>
    <property type="match status" value="1"/>
</dbReference>
<proteinExistence type="predicted"/>
<name>F4XT30_9CYAN</name>